<proteinExistence type="predicted"/>
<reference evidence="1" key="2">
    <citation type="submission" date="2025-09" db="UniProtKB">
        <authorList>
            <consortium name="EnsemblPlants"/>
        </authorList>
    </citation>
    <scope>IDENTIFICATION</scope>
</reference>
<keyword evidence="2" id="KW-1185">Reference proteome</keyword>
<dbReference type="EnsemblPlants" id="AVESA.00010b.r2.4DG0753320.1">
    <property type="protein sequence ID" value="AVESA.00010b.r2.4DG0753320.1.CDS.1"/>
    <property type="gene ID" value="AVESA.00010b.r2.4DG0753320"/>
</dbReference>
<sequence>MMWTKRGLHVRNRPAAPLPAPASAREHLPMDVLLEIIARCDVTTIVRCATATRFLRRAILDPAFRRRLALQAAAAAAGGGAGFDPALLFGVSYLSFGARLVPAHHIVPTPSSIKLHASLQTKTLRHSFQPVASRDRLLLLRRHGDYPYPPNVELKVCDTTTGVVNTLPATALSYAHAFLSVSDADGSYELLVTDKHFRFQTYSSKRGQWDAVREASSFTVHTHRVDASAARVIGRTVYWLCRVNPGGECWDGLLALDADAAEAMTMTMDIPPVLSGLMPCKRDKQLLLASVSGRLSMLVAGTCGIWMWTSPPGWSPHHLAETWSWQLVIAAEEVVRPMMGQVSSPLSFTLEGFGERSGTVIVRVDRRGLLRLDLGTKLVTWLHNTGYASVSSLFMHETDMASLLKKSF</sequence>
<accession>A0ACD5X4V4</accession>
<evidence type="ECO:0000313" key="2">
    <source>
        <dbReference type="Proteomes" id="UP001732700"/>
    </source>
</evidence>
<name>A0ACD5X4V4_AVESA</name>
<evidence type="ECO:0000313" key="1">
    <source>
        <dbReference type="EnsemblPlants" id="AVESA.00010b.r2.4DG0753320.1.CDS.1"/>
    </source>
</evidence>
<organism evidence="1 2">
    <name type="scientific">Avena sativa</name>
    <name type="common">Oat</name>
    <dbReference type="NCBI Taxonomy" id="4498"/>
    <lineage>
        <taxon>Eukaryota</taxon>
        <taxon>Viridiplantae</taxon>
        <taxon>Streptophyta</taxon>
        <taxon>Embryophyta</taxon>
        <taxon>Tracheophyta</taxon>
        <taxon>Spermatophyta</taxon>
        <taxon>Magnoliopsida</taxon>
        <taxon>Liliopsida</taxon>
        <taxon>Poales</taxon>
        <taxon>Poaceae</taxon>
        <taxon>BOP clade</taxon>
        <taxon>Pooideae</taxon>
        <taxon>Poodae</taxon>
        <taxon>Poeae</taxon>
        <taxon>Poeae Chloroplast Group 1 (Aveneae type)</taxon>
        <taxon>Aveninae</taxon>
        <taxon>Avena</taxon>
    </lineage>
</organism>
<dbReference type="Proteomes" id="UP001732700">
    <property type="component" value="Chromosome 4D"/>
</dbReference>
<protein>
    <submittedName>
        <fullName evidence="1">Uncharacterized protein</fullName>
    </submittedName>
</protein>
<reference evidence="1" key="1">
    <citation type="submission" date="2021-05" db="EMBL/GenBank/DDBJ databases">
        <authorList>
            <person name="Scholz U."/>
            <person name="Mascher M."/>
            <person name="Fiebig A."/>
        </authorList>
    </citation>
    <scope>NUCLEOTIDE SEQUENCE [LARGE SCALE GENOMIC DNA]</scope>
</reference>